<dbReference type="Pfam" id="PF00291">
    <property type="entry name" value="PALP"/>
    <property type="match status" value="1"/>
</dbReference>
<feature type="modified residue" description="N6-(pyridoxal phosphate)lysine" evidence="4">
    <location>
        <position position="64"/>
    </location>
</feature>
<dbReference type="InterPro" id="IPR001926">
    <property type="entry name" value="TrpB-like_PALP"/>
</dbReference>
<dbReference type="PANTHER" id="PTHR43780">
    <property type="entry name" value="1-AMINOCYCLOPROPANE-1-CARBOXYLATE DEAMINASE-RELATED"/>
    <property type="match status" value="1"/>
</dbReference>
<evidence type="ECO:0000313" key="6">
    <source>
        <dbReference type="EMBL" id="MCF2530491.1"/>
    </source>
</evidence>
<accession>A0AA41U2A2</accession>
<reference evidence="6" key="1">
    <citation type="submission" date="2022-01" db="EMBL/GenBank/DDBJ databases">
        <title>Genome-Based Taxonomic Classification of the Phylum Actinobacteria.</title>
        <authorList>
            <person name="Gao Y."/>
        </authorList>
    </citation>
    <scope>NUCLEOTIDE SEQUENCE</scope>
    <source>
        <strain evidence="6">KLBMP 8922</strain>
    </source>
</reference>
<keyword evidence="7" id="KW-1185">Reference proteome</keyword>
<protein>
    <submittedName>
        <fullName evidence="6">Pyridoxal-phosphate dependent enzyme</fullName>
    </submittedName>
</protein>
<name>A0AA41U2A2_9ACTN</name>
<dbReference type="Proteomes" id="UP001165378">
    <property type="component" value="Unassembled WGS sequence"/>
</dbReference>
<evidence type="ECO:0000256" key="2">
    <source>
        <dbReference type="ARBA" id="ARBA00008639"/>
    </source>
</evidence>
<dbReference type="PIRSF" id="PIRSF006278">
    <property type="entry name" value="ACCD_DCysDesulf"/>
    <property type="match status" value="1"/>
</dbReference>
<dbReference type="GO" id="GO:1901605">
    <property type="term" value="P:alpha-amino acid metabolic process"/>
    <property type="evidence" value="ECO:0007669"/>
    <property type="project" value="UniProtKB-ARBA"/>
</dbReference>
<evidence type="ECO:0000256" key="4">
    <source>
        <dbReference type="PIRSR" id="PIRSR006278-2"/>
    </source>
</evidence>
<evidence type="ECO:0000256" key="1">
    <source>
        <dbReference type="ARBA" id="ARBA00001933"/>
    </source>
</evidence>
<dbReference type="RefSeq" id="WP_235055151.1">
    <property type="nucleotide sequence ID" value="NZ_JAKFHA010000016.1"/>
</dbReference>
<proteinExistence type="inferred from homology"/>
<evidence type="ECO:0000313" key="7">
    <source>
        <dbReference type="Proteomes" id="UP001165378"/>
    </source>
</evidence>
<sequence length="342" mass="36410">MTDVPLKAVPLLYERYAFLDEAVPYLPLGTRPTPVAPLPGLADGPADVWIKDESGYGDIAGGNKVRKLEWIIPDALARRSPAILTFGALGTNHGLATARYARAHGLGCALALVDQPIDDHVRLQLERLEASGAVVHRTRTVARTYAAAPWLMMRHGAFREGRFRPAYLLPTGGSSPVGVLGYVEAGLEIATQVSAGLLPEPSYVVLPVGSGGTAAGLALGLRFAGLRTRVLGIVVNDQLTLDAKTIVGLANKTARLLRKRTGNFTIAGLQPEDVTLRRDWLGPGYGHPTPAAEQLVRTSAAADGPVLEPVYTAKALAALKDLNTRRELGNGTVLYLHTYGPR</sequence>
<evidence type="ECO:0000256" key="3">
    <source>
        <dbReference type="ARBA" id="ARBA00022898"/>
    </source>
</evidence>
<dbReference type="GO" id="GO:0019148">
    <property type="term" value="F:D-cysteine desulfhydrase activity"/>
    <property type="evidence" value="ECO:0007669"/>
    <property type="project" value="TreeGrafter"/>
</dbReference>
<dbReference type="EMBL" id="JAKFHA010000016">
    <property type="protein sequence ID" value="MCF2530491.1"/>
    <property type="molecule type" value="Genomic_DNA"/>
</dbReference>
<dbReference type="Gene3D" id="3.40.50.1100">
    <property type="match status" value="2"/>
</dbReference>
<comment type="caution">
    <text evidence="6">The sequence shown here is derived from an EMBL/GenBank/DDBJ whole genome shotgun (WGS) entry which is preliminary data.</text>
</comment>
<comment type="similarity">
    <text evidence="2">Belongs to the ACC deaminase/D-cysteine desulfhydrase family.</text>
</comment>
<comment type="cofactor">
    <cofactor evidence="1">
        <name>pyridoxal 5'-phosphate</name>
        <dbReference type="ChEBI" id="CHEBI:597326"/>
    </cofactor>
</comment>
<organism evidence="6 7">
    <name type="scientific">Yinghuangia soli</name>
    <dbReference type="NCBI Taxonomy" id="2908204"/>
    <lineage>
        <taxon>Bacteria</taxon>
        <taxon>Bacillati</taxon>
        <taxon>Actinomycetota</taxon>
        <taxon>Actinomycetes</taxon>
        <taxon>Kitasatosporales</taxon>
        <taxon>Streptomycetaceae</taxon>
        <taxon>Yinghuangia</taxon>
    </lineage>
</organism>
<evidence type="ECO:0000259" key="5">
    <source>
        <dbReference type="Pfam" id="PF00291"/>
    </source>
</evidence>
<dbReference type="InterPro" id="IPR027278">
    <property type="entry name" value="ACCD_DCysDesulf"/>
</dbReference>
<keyword evidence="3 4" id="KW-0663">Pyridoxal phosphate</keyword>
<gene>
    <name evidence="6" type="ORF">LZ495_25180</name>
</gene>
<dbReference type="InterPro" id="IPR036052">
    <property type="entry name" value="TrpB-like_PALP_sf"/>
</dbReference>
<feature type="domain" description="Tryptophan synthase beta chain-like PALP" evidence="5">
    <location>
        <begin position="28"/>
        <end position="338"/>
    </location>
</feature>
<dbReference type="AlphaFoldDB" id="A0AA41U2A2"/>
<dbReference type="SUPFAM" id="SSF53686">
    <property type="entry name" value="Tryptophan synthase beta subunit-like PLP-dependent enzymes"/>
    <property type="match status" value="1"/>
</dbReference>
<dbReference type="PANTHER" id="PTHR43780:SF2">
    <property type="entry name" value="1-AMINOCYCLOPROPANE-1-CARBOXYLATE DEAMINASE-RELATED"/>
    <property type="match status" value="1"/>
</dbReference>